<evidence type="ECO:0000313" key="9">
    <source>
        <dbReference type="Proteomes" id="UP000270112"/>
    </source>
</evidence>
<dbReference type="PANTHER" id="PTHR44688:SF16">
    <property type="entry name" value="DNA-BINDING TRANSCRIPTIONAL ACTIVATOR DEVR_DOSR"/>
    <property type="match status" value="1"/>
</dbReference>
<evidence type="ECO:0000256" key="1">
    <source>
        <dbReference type="ARBA" id="ARBA00023015"/>
    </source>
</evidence>
<evidence type="ECO:0000313" key="7">
    <source>
        <dbReference type="EMBL" id="RNM40347.1"/>
    </source>
</evidence>
<dbReference type="Proteomes" id="UP000253817">
    <property type="component" value="Unassembled WGS sequence"/>
</dbReference>
<feature type="transmembrane region" description="Helical" evidence="4">
    <location>
        <begin position="175"/>
        <end position="196"/>
    </location>
</feature>
<dbReference type="EMBL" id="PPTT01000031">
    <property type="protein sequence ID" value="RDB66607.1"/>
    <property type="molecule type" value="Genomic_DNA"/>
</dbReference>
<evidence type="ECO:0000259" key="5">
    <source>
        <dbReference type="PROSITE" id="PS50043"/>
    </source>
</evidence>
<keyword evidence="8" id="KW-1185">Reference proteome</keyword>
<feature type="transmembrane region" description="Helical" evidence="4">
    <location>
        <begin position="242"/>
        <end position="264"/>
    </location>
</feature>
<keyword evidence="1" id="KW-0805">Transcription regulation</keyword>
<dbReference type="Gene3D" id="1.10.10.10">
    <property type="entry name" value="Winged helix-like DNA-binding domain superfamily/Winged helix DNA-binding domain"/>
    <property type="match status" value="1"/>
</dbReference>
<evidence type="ECO:0000256" key="4">
    <source>
        <dbReference type="SAM" id="Phobius"/>
    </source>
</evidence>
<keyword evidence="4" id="KW-0812">Transmembrane</keyword>
<keyword evidence="4" id="KW-0472">Membrane</keyword>
<dbReference type="InterPro" id="IPR036388">
    <property type="entry name" value="WH-like_DNA-bd_sf"/>
</dbReference>
<keyword evidence="2" id="KW-0238">DNA-binding</keyword>
<dbReference type="Pfam" id="PF00196">
    <property type="entry name" value="GerE"/>
    <property type="match status" value="1"/>
</dbReference>
<feature type="domain" description="HTH luxR-type" evidence="5">
    <location>
        <begin position="442"/>
        <end position="507"/>
    </location>
</feature>
<evidence type="ECO:0000313" key="8">
    <source>
        <dbReference type="Proteomes" id="UP000253817"/>
    </source>
</evidence>
<organism evidence="7 9">
    <name type="scientific">Eggerthella sinensis</name>
    <dbReference type="NCBI Taxonomy" id="242230"/>
    <lineage>
        <taxon>Bacteria</taxon>
        <taxon>Bacillati</taxon>
        <taxon>Actinomycetota</taxon>
        <taxon>Coriobacteriia</taxon>
        <taxon>Eggerthellales</taxon>
        <taxon>Eggerthellaceae</taxon>
        <taxon>Eggerthella</taxon>
    </lineage>
</organism>
<feature type="transmembrane region" description="Helical" evidence="4">
    <location>
        <begin position="202"/>
        <end position="222"/>
    </location>
</feature>
<feature type="transmembrane region" description="Helical" evidence="4">
    <location>
        <begin position="330"/>
        <end position="350"/>
    </location>
</feature>
<keyword evidence="3" id="KW-0804">Transcription</keyword>
<dbReference type="GO" id="GO:0006355">
    <property type="term" value="P:regulation of DNA-templated transcription"/>
    <property type="evidence" value="ECO:0007669"/>
    <property type="project" value="InterPro"/>
</dbReference>
<dbReference type="PROSITE" id="PS50043">
    <property type="entry name" value="HTH_LUXR_2"/>
    <property type="match status" value="1"/>
</dbReference>
<feature type="transmembrane region" description="Helical" evidence="4">
    <location>
        <begin position="357"/>
        <end position="390"/>
    </location>
</feature>
<comment type="caution">
    <text evidence="7">The sequence shown here is derived from an EMBL/GenBank/DDBJ whole genome shotgun (WGS) entry which is preliminary data.</text>
</comment>
<dbReference type="SMART" id="SM00421">
    <property type="entry name" value="HTH_LUXR"/>
    <property type="match status" value="1"/>
</dbReference>
<proteinExistence type="predicted"/>
<feature type="transmembrane region" description="Helical" evidence="4">
    <location>
        <begin position="305"/>
        <end position="324"/>
    </location>
</feature>
<dbReference type="PANTHER" id="PTHR44688">
    <property type="entry name" value="DNA-BINDING TRANSCRIPTIONAL ACTIVATOR DEVR_DOSR"/>
    <property type="match status" value="1"/>
</dbReference>
<dbReference type="EMBL" id="QICC01000088">
    <property type="protein sequence ID" value="RNM40347.1"/>
    <property type="molecule type" value="Genomic_DNA"/>
</dbReference>
<feature type="transmembrane region" description="Helical" evidence="4">
    <location>
        <begin position="396"/>
        <end position="415"/>
    </location>
</feature>
<dbReference type="SUPFAM" id="SSF46894">
    <property type="entry name" value="C-terminal effector domain of the bipartite response regulators"/>
    <property type="match status" value="1"/>
</dbReference>
<dbReference type="AlphaFoldDB" id="A0A3N0ITX6"/>
<protein>
    <recommendedName>
        <fullName evidence="5">HTH luxR-type domain-containing protein</fullName>
    </recommendedName>
</protein>
<name>A0A3N0ITX6_9ACTN</name>
<accession>A0A3N0ITX6</accession>
<feature type="transmembrane region" description="Helical" evidence="4">
    <location>
        <begin position="53"/>
        <end position="74"/>
    </location>
</feature>
<reference evidence="9" key="2">
    <citation type="submission" date="2018-05" db="EMBL/GenBank/DDBJ databases">
        <title>Genome Sequencing of selected type strains of the family Eggerthellaceae.</title>
        <authorList>
            <person name="Danylec N."/>
            <person name="Stoll D.A."/>
            <person name="Doetsch A."/>
            <person name="Huch M."/>
        </authorList>
    </citation>
    <scope>NUCLEOTIDE SEQUENCE [LARGE SCALE GENOMIC DNA]</scope>
    <source>
        <strain evidence="9">DSM 16107</strain>
    </source>
</reference>
<evidence type="ECO:0000256" key="3">
    <source>
        <dbReference type="ARBA" id="ARBA00023163"/>
    </source>
</evidence>
<dbReference type="GO" id="GO:0003677">
    <property type="term" value="F:DNA binding"/>
    <property type="evidence" value="ECO:0007669"/>
    <property type="project" value="UniProtKB-KW"/>
</dbReference>
<dbReference type="Proteomes" id="UP000270112">
    <property type="component" value="Unassembled WGS sequence"/>
</dbReference>
<reference evidence="6 8" key="1">
    <citation type="journal article" date="2018" name="Elife">
        <title>Discovery and characterization of a prevalent human gut bacterial enzyme sufficient for the inactivation of a family of plant toxins.</title>
        <authorList>
            <person name="Koppel N."/>
            <person name="Bisanz J.E."/>
            <person name="Pandelia M.E."/>
            <person name="Turnbaugh P.J."/>
            <person name="Balskus E.P."/>
        </authorList>
    </citation>
    <scope>NUCLEOTIDE SEQUENCE [LARGE SCALE GENOMIC DNA]</scope>
    <source>
        <strain evidence="6 8">DSM 16107</strain>
    </source>
</reference>
<sequence length="512" mass="54767">MRRVCGTMAADAWLPHQAARGGGAMETGIVERMAAVKRHLKAVTLADVFDVRALGFALTLAWSSIVFFSTIVHFSTRNDVSHFNSVVGFSSVGVLAVLLLGALMPKRFARVMRRGPVRALAPAVMAASTVVLVVVDLNFFTQPWCSLTSTAAGAGLGVLYLAWGDEFRRLAPAQAVVKTASSFLLAAILFALVVALPRAVGVGATVLLPVAVGFILFGKVGVWKRDDEPAPAASASLRRGAFSLRALLSLGVLSFAESLIRALFFNASPIISEGSYPWLFLVATMASIALVCVPLFSARELDVAAAYRAAVLALGFMFLLLPILDLGSMAADIVALTMYATVTLLVWIVLVRITGLYGLVALFSFGVGWGAHVAGSLAGTFGGALLSSFLDLAPRLLSIVELGCVCLLFLAYLFLFTDRSMTSLLGVRASSGRQPFRERCEHVAADYDLTPREQEIMALVAKGRSTPRIQEALGLTAGTVNTHLAHLYRKLDVHDKQELIDLLERPQAKSEQ</sequence>
<reference evidence="7" key="3">
    <citation type="journal article" date="2019" name="Microbiol. Resour. Announc.">
        <title>Draft Genome Sequences of Type Strains of Gordonibacter faecihominis, Paraeggerthella hongkongensis, Parvibacter caecicola,Slackia equolifaciens, Slackia faecicanis, and Slackia isoflavoniconvertens.</title>
        <authorList>
            <person name="Danylec N."/>
            <person name="Stoll D.A."/>
            <person name="Dotsch A."/>
            <person name="Huch M."/>
        </authorList>
    </citation>
    <scope>NUCLEOTIDE SEQUENCE</scope>
    <source>
        <strain evidence="7">DSM 16107</strain>
    </source>
</reference>
<dbReference type="PRINTS" id="PR00038">
    <property type="entry name" value="HTHLUXR"/>
</dbReference>
<feature type="transmembrane region" description="Helical" evidence="4">
    <location>
        <begin position="117"/>
        <end position="135"/>
    </location>
</feature>
<evidence type="ECO:0000256" key="2">
    <source>
        <dbReference type="ARBA" id="ARBA00023125"/>
    </source>
</evidence>
<dbReference type="InterPro" id="IPR016032">
    <property type="entry name" value="Sig_transdc_resp-reg_C-effctor"/>
</dbReference>
<feature type="transmembrane region" description="Helical" evidence="4">
    <location>
        <begin position="86"/>
        <end position="105"/>
    </location>
</feature>
<gene>
    <name evidence="6" type="ORF">C1876_14495</name>
    <name evidence="7" type="ORF">DMP09_14740</name>
</gene>
<feature type="transmembrane region" description="Helical" evidence="4">
    <location>
        <begin position="141"/>
        <end position="163"/>
    </location>
</feature>
<keyword evidence="4" id="KW-1133">Transmembrane helix</keyword>
<evidence type="ECO:0000313" key="6">
    <source>
        <dbReference type="EMBL" id="RDB66607.1"/>
    </source>
</evidence>
<feature type="transmembrane region" description="Helical" evidence="4">
    <location>
        <begin position="276"/>
        <end position="298"/>
    </location>
</feature>
<dbReference type="InterPro" id="IPR000792">
    <property type="entry name" value="Tscrpt_reg_LuxR_C"/>
</dbReference>
<dbReference type="CDD" id="cd06170">
    <property type="entry name" value="LuxR_C_like"/>
    <property type="match status" value="1"/>
</dbReference>